<gene>
    <name evidence="1" type="ORF">JHL16_34560</name>
</gene>
<accession>A0ACC5RGE2</accession>
<evidence type="ECO:0000313" key="2">
    <source>
        <dbReference type="Proteomes" id="UP000616151"/>
    </source>
</evidence>
<proteinExistence type="predicted"/>
<organism evidence="1 2">
    <name type="scientific">Taklimakanibacter albus</name>
    <dbReference type="NCBI Taxonomy" id="2800327"/>
    <lineage>
        <taxon>Bacteria</taxon>
        <taxon>Pseudomonadati</taxon>
        <taxon>Pseudomonadota</taxon>
        <taxon>Alphaproteobacteria</taxon>
        <taxon>Hyphomicrobiales</taxon>
        <taxon>Aestuariivirgaceae</taxon>
        <taxon>Taklimakanibacter</taxon>
    </lineage>
</organism>
<comment type="caution">
    <text evidence="1">The sequence shown here is derived from an EMBL/GenBank/DDBJ whole genome shotgun (WGS) entry which is preliminary data.</text>
</comment>
<keyword evidence="2" id="KW-1185">Reference proteome</keyword>
<name>A0ACC5RGE2_9HYPH</name>
<dbReference type="Proteomes" id="UP000616151">
    <property type="component" value="Unassembled WGS sequence"/>
</dbReference>
<dbReference type="EMBL" id="JAENHL010000009">
    <property type="protein sequence ID" value="MBK1871540.1"/>
    <property type="molecule type" value="Genomic_DNA"/>
</dbReference>
<reference evidence="1" key="1">
    <citation type="submission" date="2021-01" db="EMBL/GenBank/DDBJ databases">
        <authorList>
            <person name="Sun Q."/>
        </authorList>
    </citation>
    <scope>NUCLEOTIDE SEQUENCE</scope>
    <source>
        <strain evidence="1">YIM B02566</strain>
    </source>
</reference>
<protein>
    <submittedName>
        <fullName evidence="1">Uncharacterized protein</fullName>
    </submittedName>
</protein>
<sequence>MSSKIVKKFGADRLIRWGAYYAIFVAVLFVYDWSLSKGGAGSIIAYFGFYMMMLFLSTLFVFMIGGLCEMILEGEED</sequence>
<evidence type="ECO:0000313" key="1">
    <source>
        <dbReference type="EMBL" id="MBK1871540.1"/>
    </source>
</evidence>